<dbReference type="EMBL" id="CAJPDT010000109">
    <property type="protein sequence ID" value="CAF9938470.1"/>
    <property type="molecule type" value="Genomic_DNA"/>
</dbReference>
<evidence type="ECO:0000256" key="1">
    <source>
        <dbReference type="ARBA" id="ARBA00007992"/>
    </source>
</evidence>
<evidence type="ECO:0000259" key="6">
    <source>
        <dbReference type="Pfam" id="PF01494"/>
    </source>
</evidence>
<name>A0A8H3J0K4_9LECA</name>
<sequence>MAGKDIHVGLVGAGIGGLAAAVALGRAGARATVLESASVLGEVCAFRFYPQEQTKETPNVSRLLRAWGVADVIGDNLVRMEELNMRKRDGTKVGHTPMKRVEKTLGQPWWVVHRAHLHQGLVEISQKSGADVITDSKVTKLDYQEGKQVNVTTERGKTYTFDLLIGSDGINSVVRKTILPDVQPKPPTAIVPYDQIRKDPVAKDLIDKLTMEVWMSEKSYLVSYPISAGKDFNMVLPHHCSNFVDTVEQVDIQELRDTYKDYDPRIKRIVDMIPEAQRWPLMVIGPLNTWSTPSRNIVLIGDAAHSMVNHMAQGAATAMEDGAFLAKAIGEAVKGNMTIAEPVELYERERMPKAYAKQQISFLNGAIWHLSDGPEQRARDKAMSPELTGEQYVRSPNLYGDPATVLELYGYDAEEHARIAIARFLHQREPADPQTGVTKVLEDRYMNWFRPSQEKARL</sequence>
<feature type="domain" description="FAD-binding" evidence="6">
    <location>
        <begin position="6"/>
        <end position="354"/>
    </location>
</feature>
<dbReference type="InterPro" id="IPR050493">
    <property type="entry name" value="FAD-dep_Monooxygenase_BioMet"/>
</dbReference>
<dbReference type="AlphaFoldDB" id="A0A8H3J0K4"/>
<evidence type="ECO:0000313" key="7">
    <source>
        <dbReference type="EMBL" id="CAF9938470.1"/>
    </source>
</evidence>
<comment type="similarity">
    <text evidence="1">Belongs to the paxM FAD-dependent monooxygenase family.</text>
</comment>
<dbReference type="Proteomes" id="UP000664534">
    <property type="component" value="Unassembled WGS sequence"/>
</dbReference>
<dbReference type="PRINTS" id="PR00420">
    <property type="entry name" value="RNGMNOXGNASE"/>
</dbReference>
<dbReference type="GO" id="GO:0004497">
    <property type="term" value="F:monooxygenase activity"/>
    <property type="evidence" value="ECO:0007669"/>
    <property type="project" value="UniProtKB-KW"/>
</dbReference>
<protein>
    <recommendedName>
        <fullName evidence="6">FAD-binding domain-containing protein</fullName>
    </recommendedName>
</protein>
<keyword evidence="3" id="KW-0274">FAD</keyword>
<dbReference type="PANTHER" id="PTHR13789">
    <property type="entry name" value="MONOOXYGENASE"/>
    <property type="match status" value="1"/>
</dbReference>
<reference evidence="7" key="1">
    <citation type="submission" date="2021-03" db="EMBL/GenBank/DDBJ databases">
        <authorList>
            <person name="Tagirdzhanova G."/>
        </authorList>
    </citation>
    <scope>NUCLEOTIDE SEQUENCE</scope>
</reference>
<keyword evidence="4" id="KW-0560">Oxidoreductase</keyword>
<organism evidence="7 8">
    <name type="scientific">Imshaugia aleurites</name>
    <dbReference type="NCBI Taxonomy" id="172621"/>
    <lineage>
        <taxon>Eukaryota</taxon>
        <taxon>Fungi</taxon>
        <taxon>Dikarya</taxon>
        <taxon>Ascomycota</taxon>
        <taxon>Pezizomycotina</taxon>
        <taxon>Lecanoromycetes</taxon>
        <taxon>OSLEUM clade</taxon>
        <taxon>Lecanoromycetidae</taxon>
        <taxon>Lecanorales</taxon>
        <taxon>Lecanorineae</taxon>
        <taxon>Parmeliaceae</taxon>
        <taxon>Imshaugia</taxon>
    </lineage>
</organism>
<dbReference type="OrthoDB" id="16820at2759"/>
<dbReference type="SUPFAM" id="SSF51905">
    <property type="entry name" value="FAD/NAD(P)-binding domain"/>
    <property type="match status" value="1"/>
</dbReference>
<proteinExistence type="inferred from homology"/>
<dbReference type="GO" id="GO:0071949">
    <property type="term" value="F:FAD binding"/>
    <property type="evidence" value="ECO:0007669"/>
    <property type="project" value="InterPro"/>
</dbReference>
<gene>
    <name evidence="7" type="ORF">IMSHALPRED_000809</name>
</gene>
<evidence type="ECO:0000256" key="3">
    <source>
        <dbReference type="ARBA" id="ARBA00022827"/>
    </source>
</evidence>
<comment type="caution">
    <text evidence="7">The sequence shown here is derived from an EMBL/GenBank/DDBJ whole genome shotgun (WGS) entry which is preliminary data.</text>
</comment>
<dbReference type="Gene3D" id="3.50.50.60">
    <property type="entry name" value="FAD/NAD(P)-binding domain"/>
    <property type="match status" value="1"/>
</dbReference>
<keyword evidence="5" id="KW-0503">Monooxygenase</keyword>
<keyword evidence="8" id="KW-1185">Reference proteome</keyword>
<dbReference type="InterPro" id="IPR036188">
    <property type="entry name" value="FAD/NAD-bd_sf"/>
</dbReference>
<evidence type="ECO:0000256" key="5">
    <source>
        <dbReference type="ARBA" id="ARBA00023033"/>
    </source>
</evidence>
<accession>A0A8H3J0K4</accession>
<evidence type="ECO:0000256" key="4">
    <source>
        <dbReference type="ARBA" id="ARBA00023002"/>
    </source>
</evidence>
<dbReference type="PANTHER" id="PTHR13789:SF306">
    <property type="entry name" value="HYDROXYLASE, PUTATIVE-RELATED"/>
    <property type="match status" value="1"/>
</dbReference>
<dbReference type="Pfam" id="PF01494">
    <property type="entry name" value="FAD_binding_3"/>
    <property type="match status" value="1"/>
</dbReference>
<dbReference type="InterPro" id="IPR002938">
    <property type="entry name" value="FAD-bd"/>
</dbReference>
<dbReference type="SUPFAM" id="SSF54373">
    <property type="entry name" value="FAD-linked reductases, C-terminal domain"/>
    <property type="match status" value="1"/>
</dbReference>
<evidence type="ECO:0000256" key="2">
    <source>
        <dbReference type="ARBA" id="ARBA00022630"/>
    </source>
</evidence>
<keyword evidence="2" id="KW-0285">Flavoprotein</keyword>
<evidence type="ECO:0000313" key="8">
    <source>
        <dbReference type="Proteomes" id="UP000664534"/>
    </source>
</evidence>